<feature type="DNA-binding region" description="HMG box" evidence="6">
    <location>
        <begin position="146"/>
        <end position="214"/>
    </location>
</feature>
<evidence type="ECO:0000259" key="8">
    <source>
        <dbReference type="PROSITE" id="PS50118"/>
    </source>
</evidence>
<dbReference type="EnsemblMetazoa" id="AALFPA23_025104.R37422">
    <property type="protein sequence ID" value="AALFPA23_025104.P37422"/>
    <property type="gene ID" value="AALFPA23_025104"/>
</dbReference>
<keyword evidence="10" id="KW-1185">Reference proteome</keyword>
<dbReference type="InterPro" id="IPR036910">
    <property type="entry name" value="HMG_box_dom_sf"/>
</dbReference>
<keyword evidence="5 6" id="KW-0539">Nucleus</keyword>
<dbReference type="InterPro" id="IPR009071">
    <property type="entry name" value="HMG_box_dom"/>
</dbReference>
<dbReference type="SMART" id="SM00398">
    <property type="entry name" value="HMG"/>
    <property type="match status" value="1"/>
</dbReference>
<evidence type="ECO:0000256" key="1">
    <source>
        <dbReference type="ARBA" id="ARBA00004123"/>
    </source>
</evidence>
<comment type="subcellular location">
    <subcellularLocation>
        <location evidence="1">Nucleus</location>
    </subcellularLocation>
</comment>
<evidence type="ECO:0000313" key="9">
    <source>
        <dbReference type="EnsemblMetazoa" id="AALFPA23_025104.P37422"/>
    </source>
</evidence>
<dbReference type="PANTHER" id="PTHR45803">
    <property type="entry name" value="SOX100B"/>
    <property type="match status" value="1"/>
</dbReference>
<dbReference type="RefSeq" id="XP_062700629.1">
    <property type="nucleotide sequence ID" value="XM_062844645.1"/>
</dbReference>
<feature type="region of interest" description="Disordered" evidence="7">
    <location>
        <begin position="338"/>
        <end position="386"/>
    </location>
</feature>
<dbReference type="InterPro" id="IPR050917">
    <property type="entry name" value="SOX_TF"/>
</dbReference>
<feature type="compositionally biased region" description="Low complexity" evidence="7">
    <location>
        <begin position="338"/>
        <end position="349"/>
    </location>
</feature>
<dbReference type="PROSITE" id="PS50118">
    <property type="entry name" value="HMG_BOX_2"/>
    <property type="match status" value="1"/>
</dbReference>
<evidence type="ECO:0000256" key="7">
    <source>
        <dbReference type="SAM" id="MobiDB-lite"/>
    </source>
</evidence>
<dbReference type="CDD" id="cd22004">
    <property type="entry name" value="HMG-box_SOX"/>
    <property type="match status" value="1"/>
</dbReference>
<dbReference type="SUPFAM" id="SSF47095">
    <property type="entry name" value="HMG-box"/>
    <property type="match status" value="1"/>
</dbReference>
<feature type="compositionally biased region" description="Low complexity" evidence="7">
    <location>
        <begin position="561"/>
        <end position="593"/>
    </location>
</feature>
<feature type="compositionally biased region" description="Polar residues" evidence="7">
    <location>
        <begin position="373"/>
        <end position="386"/>
    </location>
</feature>
<keyword evidence="2" id="KW-0805">Transcription regulation</keyword>
<feature type="region of interest" description="Disordered" evidence="7">
    <location>
        <begin position="39"/>
        <end position="82"/>
    </location>
</feature>
<dbReference type="GeneID" id="134284967"/>
<name>A0ABM2A740_AEDAL</name>
<feature type="compositionally biased region" description="Low complexity" evidence="7">
    <location>
        <begin position="40"/>
        <end position="75"/>
    </location>
</feature>
<organism evidence="9 10">
    <name type="scientific">Aedes albopictus</name>
    <name type="common">Asian tiger mosquito</name>
    <name type="synonym">Stegomyia albopicta</name>
    <dbReference type="NCBI Taxonomy" id="7160"/>
    <lineage>
        <taxon>Eukaryota</taxon>
        <taxon>Metazoa</taxon>
        <taxon>Ecdysozoa</taxon>
        <taxon>Arthropoda</taxon>
        <taxon>Hexapoda</taxon>
        <taxon>Insecta</taxon>
        <taxon>Pterygota</taxon>
        <taxon>Neoptera</taxon>
        <taxon>Endopterygota</taxon>
        <taxon>Diptera</taxon>
        <taxon>Nematocera</taxon>
        <taxon>Culicoidea</taxon>
        <taxon>Culicidae</taxon>
        <taxon>Culicinae</taxon>
        <taxon>Aedini</taxon>
        <taxon>Aedes</taxon>
        <taxon>Stegomyia</taxon>
    </lineage>
</organism>
<sequence length="673" mass="72179">MNSGATSAAIHQDSLTLDDMKGLAVAAAAARQGNLVAKMSNGSSNGVNGNSANNNNSPSTNNNNKVTTNNNNNSNGAGGGGSSSQNVLFAMATAAVVSAAEIEDNKLGANDKEKLTKAVMKVFEEYKWTPPTNVVKSPTDKKKNHIKRPMNAFMVWAQAARREMSKQEPKLQNSEISKDLGKMWKNLAAEDKLPFIEQAEKLRMTHKSQHPDYKYQPRRKKSKKFGKHGKHCCDEDCEDSNSSPPPAPKPRAKKSATGAAANKSKAVANQTKAATAIVLANANYDFINQQAILRVAQPTADLPTPSSSTSSVEQYPGYSMKTETGNRYYGMGPCEMGSPCSPQSPSAASIHSSTEGQPLTPPTTPYTGLANVKSFSPHSRLSSNDSPVGYFTRNDYITGTATDYRTTEQWSYSANSLSSSSAFTSQASSKDFYRNFPNQMHQLHDSNSLSSYHLAPATLSSSPIPSLPPDYSTLTSIPNQNYMVSPLDQDHVDIEQYLDSQAVVKRSLTDTILHHHPKHQLSPSTQTITPLDALGANPTASVSSMAIDHPSGAGSLAQGPSASSVYYDSAGSSSSPSVPSAQHQHQHQSPQHHTTLYHHLEQQAVAAAATSVATHPAHHHHLHHPQAHHHPHSGHPTGHGGHHHHQHPAATMAAHLPSYFSSWGSSGNYGANS</sequence>
<reference evidence="9" key="2">
    <citation type="submission" date="2025-05" db="UniProtKB">
        <authorList>
            <consortium name="EnsemblMetazoa"/>
        </authorList>
    </citation>
    <scope>IDENTIFICATION</scope>
    <source>
        <strain evidence="9">Foshan</strain>
    </source>
</reference>
<keyword evidence="4" id="KW-0804">Transcription</keyword>
<evidence type="ECO:0000256" key="4">
    <source>
        <dbReference type="ARBA" id="ARBA00023163"/>
    </source>
</evidence>
<dbReference type="Proteomes" id="UP000069940">
    <property type="component" value="Unassembled WGS sequence"/>
</dbReference>
<evidence type="ECO:0000256" key="5">
    <source>
        <dbReference type="ARBA" id="ARBA00023242"/>
    </source>
</evidence>
<reference evidence="10" key="1">
    <citation type="journal article" date="2015" name="Proc. Natl. Acad. Sci. U.S.A.">
        <title>Genome sequence of the Asian Tiger mosquito, Aedes albopictus, reveals insights into its biology, genetics, and evolution.</title>
        <authorList>
            <person name="Chen X.G."/>
            <person name="Jiang X."/>
            <person name="Gu J."/>
            <person name="Xu M."/>
            <person name="Wu Y."/>
            <person name="Deng Y."/>
            <person name="Zhang C."/>
            <person name="Bonizzoni M."/>
            <person name="Dermauw W."/>
            <person name="Vontas J."/>
            <person name="Armbruster P."/>
            <person name="Huang X."/>
            <person name="Yang Y."/>
            <person name="Zhang H."/>
            <person name="He W."/>
            <person name="Peng H."/>
            <person name="Liu Y."/>
            <person name="Wu K."/>
            <person name="Chen J."/>
            <person name="Lirakis M."/>
            <person name="Topalis P."/>
            <person name="Van Leeuwen T."/>
            <person name="Hall A.B."/>
            <person name="Jiang X."/>
            <person name="Thorpe C."/>
            <person name="Mueller R.L."/>
            <person name="Sun C."/>
            <person name="Waterhouse R.M."/>
            <person name="Yan G."/>
            <person name="Tu Z.J."/>
            <person name="Fang X."/>
            <person name="James A.A."/>
        </authorList>
    </citation>
    <scope>NUCLEOTIDE SEQUENCE [LARGE SCALE GENOMIC DNA]</scope>
    <source>
        <strain evidence="10">Foshan</strain>
    </source>
</reference>
<evidence type="ECO:0000313" key="10">
    <source>
        <dbReference type="Proteomes" id="UP000069940"/>
    </source>
</evidence>
<protein>
    <recommendedName>
        <fullName evidence="8">HMG box domain-containing protein</fullName>
    </recommendedName>
</protein>
<feature type="region of interest" description="Disordered" evidence="7">
    <location>
        <begin position="606"/>
        <end position="649"/>
    </location>
</feature>
<feature type="domain" description="HMG box" evidence="8">
    <location>
        <begin position="146"/>
        <end position="214"/>
    </location>
</feature>
<dbReference type="PANTHER" id="PTHR45803:SF5">
    <property type="entry name" value="SOX100B"/>
    <property type="match status" value="1"/>
</dbReference>
<accession>A0ABM2A740</accession>
<dbReference type="Pfam" id="PF00505">
    <property type="entry name" value="HMG_box"/>
    <property type="match status" value="1"/>
</dbReference>
<evidence type="ECO:0000256" key="2">
    <source>
        <dbReference type="ARBA" id="ARBA00023015"/>
    </source>
</evidence>
<feature type="region of interest" description="Disordered" evidence="7">
    <location>
        <begin position="205"/>
        <end position="267"/>
    </location>
</feature>
<feature type="compositionally biased region" description="Low complexity" evidence="7">
    <location>
        <begin position="606"/>
        <end position="615"/>
    </location>
</feature>
<keyword evidence="3 6" id="KW-0238">DNA-binding</keyword>
<feature type="region of interest" description="Disordered" evidence="7">
    <location>
        <begin position="542"/>
        <end position="593"/>
    </location>
</feature>
<feature type="compositionally biased region" description="Basic residues" evidence="7">
    <location>
        <begin position="616"/>
        <end position="633"/>
    </location>
</feature>
<evidence type="ECO:0000256" key="6">
    <source>
        <dbReference type="PROSITE-ProRule" id="PRU00267"/>
    </source>
</evidence>
<proteinExistence type="predicted"/>
<evidence type="ECO:0000256" key="3">
    <source>
        <dbReference type="ARBA" id="ARBA00023125"/>
    </source>
</evidence>
<feature type="compositionally biased region" description="Basic and acidic residues" evidence="7">
    <location>
        <begin position="205"/>
        <end position="215"/>
    </location>
</feature>
<feature type="compositionally biased region" description="Basic residues" evidence="7">
    <location>
        <begin position="216"/>
        <end position="230"/>
    </location>
</feature>
<dbReference type="Gene3D" id="1.10.30.10">
    <property type="entry name" value="High mobility group box domain"/>
    <property type="match status" value="1"/>
</dbReference>